<evidence type="ECO:0000313" key="1">
    <source>
        <dbReference type="EMBL" id="GFS69726.1"/>
    </source>
</evidence>
<comment type="caution">
    <text evidence="1">The sequence shown here is derived from an EMBL/GenBank/DDBJ whole genome shotgun (WGS) entry which is preliminary data.</text>
</comment>
<dbReference type="Proteomes" id="UP000887013">
    <property type="component" value="Unassembled WGS sequence"/>
</dbReference>
<dbReference type="EMBL" id="BMAW01095319">
    <property type="protein sequence ID" value="GFS69726.1"/>
    <property type="molecule type" value="Genomic_DNA"/>
</dbReference>
<accession>A0A8X6MNI5</accession>
<organism evidence="1 2">
    <name type="scientific">Nephila pilipes</name>
    <name type="common">Giant wood spider</name>
    <name type="synonym">Nephila maculata</name>
    <dbReference type="NCBI Taxonomy" id="299642"/>
    <lineage>
        <taxon>Eukaryota</taxon>
        <taxon>Metazoa</taxon>
        <taxon>Ecdysozoa</taxon>
        <taxon>Arthropoda</taxon>
        <taxon>Chelicerata</taxon>
        <taxon>Arachnida</taxon>
        <taxon>Araneae</taxon>
        <taxon>Araneomorphae</taxon>
        <taxon>Entelegynae</taxon>
        <taxon>Araneoidea</taxon>
        <taxon>Nephilidae</taxon>
        <taxon>Nephila</taxon>
    </lineage>
</organism>
<evidence type="ECO:0000313" key="2">
    <source>
        <dbReference type="Proteomes" id="UP000887013"/>
    </source>
</evidence>
<protein>
    <submittedName>
        <fullName evidence="1">Uncharacterized protein</fullName>
    </submittedName>
</protein>
<keyword evidence="2" id="KW-1185">Reference proteome</keyword>
<proteinExistence type="predicted"/>
<reference evidence="1" key="1">
    <citation type="submission" date="2020-08" db="EMBL/GenBank/DDBJ databases">
        <title>Multicomponent nature underlies the extraordinary mechanical properties of spider dragline silk.</title>
        <authorList>
            <person name="Kono N."/>
            <person name="Nakamura H."/>
            <person name="Mori M."/>
            <person name="Yoshida Y."/>
            <person name="Ohtoshi R."/>
            <person name="Malay A.D."/>
            <person name="Moran D.A.P."/>
            <person name="Tomita M."/>
            <person name="Numata K."/>
            <person name="Arakawa K."/>
        </authorList>
    </citation>
    <scope>NUCLEOTIDE SEQUENCE</scope>
</reference>
<sequence length="86" mass="9783">MDGGVKPTNDEFRPTICTLQTKSELISKNYIPPSTSTPIEKCMCTVLPSFPWWEERASYIATLSCMQLFPINLDTRLLEATLQEKI</sequence>
<dbReference type="AlphaFoldDB" id="A0A8X6MNI5"/>
<name>A0A8X6MNI5_NEPPI</name>
<gene>
    <name evidence="1" type="ORF">NPIL_294941</name>
</gene>